<dbReference type="RefSeq" id="WP_044835659.1">
    <property type="nucleotide sequence ID" value="NZ_CP059736.1"/>
</dbReference>
<accession>A0AAF0C7B3</accession>
<gene>
    <name evidence="1" type="ORF">SG35_030250</name>
</gene>
<dbReference type="KEGG" id="tact:SG35_030250"/>
<proteinExistence type="predicted"/>
<dbReference type="EMBL" id="CP059736">
    <property type="protein sequence ID" value="WDE02684.1"/>
    <property type="molecule type" value="Genomic_DNA"/>
</dbReference>
<protein>
    <submittedName>
        <fullName evidence="1">Uncharacterized protein</fullName>
    </submittedName>
</protein>
<evidence type="ECO:0000313" key="1">
    <source>
        <dbReference type="EMBL" id="WDE02684.1"/>
    </source>
</evidence>
<reference evidence="1 2" key="1">
    <citation type="journal article" date="2015" name="Genome Announc.">
        <title>Draft Genome Sequences of Marine Isolates of Thalassomonas viridans and Thalassomonas actiniarum.</title>
        <authorList>
            <person name="Olonade I."/>
            <person name="van Zyl L.J."/>
            <person name="Trindade M."/>
        </authorList>
    </citation>
    <scope>NUCLEOTIDE SEQUENCE [LARGE SCALE GENOMIC DNA]</scope>
    <source>
        <strain evidence="1 2">A5K-106</strain>
    </source>
</reference>
<organism evidence="1 2">
    <name type="scientific">Thalassomonas actiniarum</name>
    <dbReference type="NCBI Taxonomy" id="485447"/>
    <lineage>
        <taxon>Bacteria</taxon>
        <taxon>Pseudomonadati</taxon>
        <taxon>Pseudomonadota</taxon>
        <taxon>Gammaproteobacteria</taxon>
        <taxon>Alteromonadales</taxon>
        <taxon>Colwelliaceae</taxon>
        <taxon>Thalassomonas</taxon>
    </lineage>
</organism>
<keyword evidence="2" id="KW-1185">Reference proteome</keyword>
<sequence>MPYDNVIYPQANFHVFHPSFGDNFRWVRYDAFNTYNYVRTYRHDGYEMIPCQPVGSSASNIIFGYLFVDHNKCYYQNGPRVDSTTNYLVLEK</sequence>
<name>A0AAF0C7B3_9GAMM</name>
<dbReference type="Proteomes" id="UP000032568">
    <property type="component" value="Chromosome pTact"/>
</dbReference>
<evidence type="ECO:0000313" key="2">
    <source>
        <dbReference type="Proteomes" id="UP000032568"/>
    </source>
</evidence>
<reference evidence="1 2" key="2">
    <citation type="journal article" date="2022" name="Mar. Drugs">
        <title>Bioassay-Guided Fractionation Leads to the Detection of Cholic Acid Generated by the Rare Thalassomonas sp.</title>
        <authorList>
            <person name="Pheiffer F."/>
            <person name="Schneider Y.K."/>
            <person name="Hansen E.H."/>
            <person name="Andersen J.H."/>
            <person name="Isaksson J."/>
            <person name="Busche T."/>
            <person name="R C."/>
            <person name="Kalinowski J."/>
            <person name="Zyl L.V."/>
            <person name="Trindade M."/>
        </authorList>
    </citation>
    <scope>NUCLEOTIDE SEQUENCE [LARGE SCALE GENOMIC DNA]</scope>
    <source>
        <strain evidence="1 2">A5K-106</strain>
    </source>
</reference>
<dbReference type="AlphaFoldDB" id="A0AAF0C7B3"/>